<protein>
    <submittedName>
        <fullName evidence="2">Uncharacterized protein</fullName>
    </submittedName>
</protein>
<evidence type="ECO:0000313" key="2">
    <source>
        <dbReference type="EMBL" id="WLQ41041.1"/>
    </source>
</evidence>
<name>A0ABY9I5Y3_9ACTN</name>
<dbReference type="Proteomes" id="UP001229952">
    <property type="component" value="Chromosome"/>
</dbReference>
<keyword evidence="1" id="KW-1133">Transmembrane helix</keyword>
<feature type="transmembrane region" description="Helical" evidence="1">
    <location>
        <begin position="30"/>
        <end position="50"/>
    </location>
</feature>
<proteinExistence type="predicted"/>
<sequence length="56" mass="5888">MKPLLWIVLLAAIVANVSLNFLVEQGGLNIALSVVSGVVVLASAAGLWMLRSPRES</sequence>
<reference evidence="2 3" key="1">
    <citation type="submission" date="2023-03" db="EMBL/GenBank/DDBJ databases">
        <title>Isolation and description of six Streptomyces strains from soil environments, able to metabolize different microbial glucans.</title>
        <authorList>
            <person name="Widen T."/>
            <person name="Larsbrink J."/>
        </authorList>
    </citation>
    <scope>NUCLEOTIDE SEQUENCE [LARGE SCALE GENOMIC DNA]</scope>
    <source>
        <strain evidence="2 3">Mut2</strain>
    </source>
</reference>
<keyword evidence="1" id="KW-0812">Transmembrane</keyword>
<dbReference type="EMBL" id="CP120992">
    <property type="protein sequence ID" value="WLQ41041.1"/>
    <property type="molecule type" value="Genomic_DNA"/>
</dbReference>
<evidence type="ECO:0000313" key="3">
    <source>
        <dbReference type="Proteomes" id="UP001229952"/>
    </source>
</evidence>
<evidence type="ECO:0000256" key="1">
    <source>
        <dbReference type="SAM" id="Phobius"/>
    </source>
</evidence>
<dbReference type="RefSeq" id="WP_266411109.1">
    <property type="nucleotide sequence ID" value="NZ_CP120992.1"/>
</dbReference>
<keyword evidence="3" id="KW-1185">Reference proteome</keyword>
<accession>A0ABY9I5Y3</accession>
<organism evidence="2 3">
    <name type="scientific">Streptomyces laculatispora</name>
    <dbReference type="NCBI Taxonomy" id="887464"/>
    <lineage>
        <taxon>Bacteria</taxon>
        <taxon>Bacillati</taxon>
        <taxon>Actinomycetota</taxon>
        <taxon>Actinomycetes</taxon>
        <taxon>Kitasatosporales</taxon>
        <taxon>Streptomycetaceae</taxon>
        <taxon>Streptomyces</taxon>
    </lineage>
</organism>
<gene>
    <name evidence="2" type="ORF">P8A22_14205</name>
</gene>
<keyword evidence="1" id="KW-0472">Membrane</keyword>